<feature type="region of interest" description="Disordered" evidence="1">
    <location>
        <begin position="163"/>
        <end position="183"/>
    </location>
</feature>
<dbReference type="EMBL" id="JANBQB010000044">
    <property type="protein sequence ID" value="KAJ1983692.1"/>
    <property type="molecule type" value="Genomic_DNA"/>
</dbReference>
<evidence type="ECO:0000256" key="1">
    <source>
        <dbReference type="SAM" id="MobiDB-lite"/>
    </source>
</evidence>
<organism evidence="2 3">
    <name type="scientific">Dimargaris verticillata</name>
    <dbReference type="NCBI Taxonomy" id="2761393"/>
    <lineage>
        <taxon>Eukaryota</taxon>
        <taxon>Fungi</taxon>
        <taxon>Fungi incertae sedis</taxon>
        <taxon>Zoopagomycota</taxon>
        <taxon>Kickxellomycotina</taxon>
        <taxon>Dimargaritomycetes</taxon>
        <taxon>Dimargaritales</taxon>
        <taxon>Dimargaritaceae</taxon>
        <taxon>Dimargaris</taxon>
    </lineage>
</organism>
<gene>
    <name evidence="2" type="ORF">H4R34_001120</name>
</gene>
<sequence length="183" mass="19859">MAFSSAAATNAPRTGLLGSISPPWSVCDPCSAKHTILVFRPTLPNIPIGTHHGPYQGNLAQPGVMAMDPALNAYLMRRLTYLKSELPRVLNEINELEQLLGTPVSVPHTPTKPSQPSLDVTPATMPALPSQLEAEPASELNMLSNKCRRRNSQLQEHQHSTLDTLAFTGQHASVRHSSTPKML</sequence>
<proteinExistence type="predicted"/>
<comment type="caution">
    <text evidence="2">The sequence shown here is derived from an EMBL/GenBank/DDBJ whole genome shotgun (WGS) entry which is preliminary data.</text>
</comment>
<dbReference type="OrthoDB" id="10492319at2759"/>
<evidence type="ECO:0000313" key="3">
    <source>
        <dbReference type="Proteomes" id="UP001151582"/>
    </source>
</evidence>
<protein>
    <submittedName>
        <fullName evidence="2">Uncharacterized protein</fullName>
    </submittedName>
</protein>
<dbReference type="AlphaFoldDB" id="A0A9W8B5C9"/>
<evidence type="ECO:0000313" key="2">
    <source>
        <dbReference type="EMBL" id="KAJ1983692.1"/>
    </source>
</evidence>
<accession>A0A9W8B5C9</accession>
<name>A0A9W8B5C9_9FUNG</name>
<keyword evidence="3" id="KW-1185">Reference proteome</keyword>
<reference evidence="2" key="1">
    <citation type="submission" date="2022-07" db="EMBL/GenBank/DDBJ databases">
        <title>Phylogenomic reconstructions and comparative analyses of Kickxellomycotina fungi.</title>
        <authorList>
            <person name="Reynolds N.K."/>
            <person name="Stajich J.E."/>
            <person name="Barry K."/>
            <person name="Grigoriev I.V."/>
            <person name="Crous P."/>
            <person name="Smith M.E."/>
        </authorList>
    </citation>
    <scope>NUCLEOTIDE SEQUENCE</scope>
    <source>
        <strain evidence="2">RSA 567</strain>
    </source>
</reference>
<dbReference type="Proteomes" id="UP001151582">
    <property type="component" value="Unassembled WGS sequence"/>
</dbReference>